<feature type="compositionally biased region" description="Polar residues" evidence="5">
    <location>
        <begin position="721"/>
        <end position="739"/>
    </location>
</feature>
<dbReference type="InterPro" id="IPR024957">
    <property type="entry name" value="Cep57_MT-bd_dom"/>
</dbReference>
<dbReference type="EMBL" id="KZ613955">
    <property type="protein sequence ID" value="PMD33737.1"/>
    <property type="molecule type" value="Genomic_DNA"/>
</dbReference>
<keyword evidence="6" id="KW-0732">Signal</keyword>
<keyword evidence="4" id="KW-0175">Coiled coil</keyword>
<protein>
    <recommendedName>
        <fullName evidence="7">Cep57 centrosome microtubule-binding domain-containing protein</fullName>
    </recommendedName>
</protein>
<feature type="compositionally biased region" description="Polar residues" evidence="5">
    <location>
        <begin position="649"/>
        <end position="671"/>
    </location>
</feature>
<dbReference type="OrthoDB" id="76453at2759"/>
<reference evidence="8 9" key="1">
    <citation type="submission" date="2016-04" db="EMBL/GenBank/DDBJ databases">
        <title>A degradative enzymes factory behind the ericoid mycorrhizal symbiosis.</title>
        <authorList>
            <consortium name="DOE Joint Genome Institute"/>
            <person name="Martino E."/>
            <person name="Morin E."/>
            <person name="Grelet G."/>
            <person name="Kuo A."/>
            <person name="Kohler A."/>
            <person name="Daghino S."/>
            <person name="Barry K."/>
            <person name="Choi C."/>
            <person name="Cichocki N."/>
            <person name="Clum A."/>
            <person name="Copeland A."/>
            <person name="Hainaut M."/>
            <person name="Haridas S."/>
            <person name="Labutti K."/>
            <person name="Lindquist E."/>
            <person name="Lipzen A."/>
            <person name="Khouja H.-R."/>
            <person name="Murat C."/>
            <person name="Ohm R."/>
            <person name="Olson A."/>
            <person name="Spatafora J."/>
            <person name="Veneault-Fourrey C."/>
            <person name="Henrissat B."/>
            <person name="Grigoriev I."/>
            <person name="Martin F."/>
            <person name="Perotto S."/>
        </authorList>
    </citation>
    <scope>NUCLEOTIDE SEQUENCE [LARGE SCALE GENOMIC DNA]</scope>
    <source>
        <strain evidence="8 9">F</strain>
    </source>
</reference>
<sequence>MFTLLLYILLVLLLTAFNNQLPSTSTSTLTMATIDSVASSTGSNHGSITISPDDSYNSNFPIDFNPERDDAICSTLEIKRHYKQTVLSPQLPELRNTAKKYARWSPRRPQQDVVINTSALAQAFPDFSQAGSPNDTFSLEAPRGRKGKQQPTVTSSALEYTSDANAKTPMINLSNNLRLMKTPMQRVEPTQPTIYEDATRNNGNVRNISSQTHAQSNTNPHNNIHTNIHSTTDTNTYNHNMRNKSNNPPPSHFATEQKENIPPMPQQQTLKKSSYTSNASRTISGERRTFKELHARVADESDGSFIGTERPATVTFQPKNTRFSKGTEKKQTQTHIFTPTGVNGKPGNATEQSFFVASALSSVANTQTNGLPTVHHGKVVNGNKPHSFDNADNFELPEDETDIYEYARKLKAQVAQLQASLESAHGTIEKIQSDGANAAALHSQAEAHQERERKQLFAENQSLKEEVRNLKNQLAHEMQSKDNATLSLEQQEFAFKNQVDRIQEEVERLHAERLENEQNYQQQQSEYQHRIDLLVSEKRTLQTQKSVLATSVEQLRQEREQDSRKWQQKEATLQKQIQQSSIAVQHLTNVTKELKESTRNIEVVTTSRTSKSPSSRSTKQKSNGSKQEQDLPSKVMKQAQNHMADIQAASGNPRSAHQETSVQQNNSSQKHQAPFQALNFDLHQQVFSQNLQQAPNNPVTQTERNNTQITQEGSFDDNTEDLQNNTQQSEGDSLSDAGTNWSSLLGHGYIPELHQHVRNLRAAKKQQLEAADQASVYEDTIQSGRSSHAPSIRSTAGNHLVRDDTIQSGRPSHAPSVRASGGILKNASIPPQEDLTGRFSIKSAKLNGRTEQDQTSRSNTHRRHRSMVEEDHTTRSNTTHRRHNSETSIHTNIRRQKEGDDMTSAYLVADIDAAKQGNGKERPVLSAAARQVLDSLCEHNHNRKNCSVCLRLASFDAKSASKTTIRVQKPVPVSKRAQSPVPYEDEPTLRPAVNPGVALATVLKALEDEVAHLKMRHSEVQKAYNEHDASLGKRERRTMKAELVSLLTKIESKSDQIYALYDVLEGQAQAGQEMTQELIDVTLTKMVNEELDNEEELPWEGIESD</sequence>
<feature type="region of interest" description="Disordered" evidence="5">
    <location>
        <begin position="711"/>
        <end position="739"/>
    </location>
</feature>
<gene>
    <name evidence="8" type="ORF">L207DRAFT_517781</name>
</gene>
<dbReference type="AlphaFoldDB" id="A0A2J6R5D8"/>
<evidence type="ECO:0000256" key="1">
    <source>
        <dbReference type="ARBA" id="ARBA00004267"/>
    </source>
</evidence>
<dbReference type="GO" id="GO:0008017">
    <property type="term" value="F:microtubule binding"/>
    <property type="evidence" value="ECO:0007669"/>
    <property type="project" value="InterPro"/>
</dbReference>
<feature type="region of interest" description="Disordered" evidence="5">
    <location>
        <begin position="599"/>
        <end position="671"/>
    </location>
</feature>
<comment type="subcellular location">
    <subcellularLocation>
        <location evidence="1">Cytoplasm</location>
        <location evidence="1">Cytoskeleton</location>
        <location evidence="1">Microtubule organizing center</location>
    </subcellularLocation>
</comment>
<name>A0A2J6R5D8_HYAVF</name>
<feature type="compositionally biased region" description="Low complexity" evidence="5">
    <location>
        <begin position="216"/>
        <end position="236"/>
    </location>
</feature>
<organism evidence="8 9">
    <name type="scientific">Hyaloscypha variabilis (strain UAMH 11265 / GT02V1 / F)</name>
    <name type="common">Meliniomyces variabilis</name>
    <dbReference type="NCBI Taxonomy" id="1149755"/>
    <lineage>
        <taxon>Eukaryota</taxon>
        <taxon>Fungi</taxon>
        <taxon>Dikarya</taxon>
        <taxon>Ascomycota</taxon>
        <taxon>Pezizomycotina</taxon>
        <taxon>Leotiomycetes</taxon>
        <taxon>Helotiales</taxon>
        <taxon>Hyaloscyphaceae</taxon>
        <taxon>Hyaloscypha</taxon>
        <taxon>Hyaloscypha variabilis</taxon>
    </lineage>
</organism>
<feature type="compositionally biased region" description="Polar residues" evidence="5">
    <location>
        <begin position="237"/>
        <end position="246"/>
    </location>
</feature>
<keyword evidence="9" id="KW-1185">Reference proteome</keyword>
<evidence type="ECO:0000313" key="9">
    <source>
        <dbReference type="Proteomes" id="UP000235786"/>
    </source>
</evidence>
<feature type="region of interest" description="Disordered" evidence="5">
    <location>
        <begin position="805"/>
        <end position="900"/>
    </location>
</feature>
<evidence type="ECO:0000256" key="6">
    <source>
        <dbReference type="SAM" id="SignalP"/>
    </source>
</evidence>
<evidence type="ECO:0000256" key="5">
    <source>
        <dbReference type="SAM" id="MobiDB-lite"/>
    </source>
</evidence>
<feature type="region of interest" description="Disordered" evidence="5">
    <location>
        <begin position="126"/>
        <end position="155"/>
    </location>
</feature>
<feature type="coiled-coil region" evidence="4">
    <location>
        <begin position="407"/>
        <end position="526"/>
    </location>
</feature>
<evidence type="ECO:0000313" key="8">
    <source>
        <dbReference type="EMBL" id="PMD33737.1"/>
    </source>
</evidence>
<dbReference type="GO" id="GO:0005815">
    <property type="term" value="C:microtubule organizing center"/>
    <property type="evidence" value="ECO:0007669"/>
    <property type="project" value="UniProtKB-SubCell"/>
</dbReference>
<evidence type="ECO:0000256" key="3">
    <source>
        <dbReference type="ARBA" id="ARBA00023212"/>
    </source>
</evidence>
<accession>A0A2J6R5D8</accession>
<dbReference type="InterPro" id="IPR051756">
    <property type="entry name" value="Centrosomal_MT-associated"/>
</dbReference>
<feature type="region of interest" description="Disordered" evidence="5">
    <location>
        <begin position="210"/>
        <end position="281"/>
    </location>
</feature>
<dbReference type="STRING" id="1149755.A0A2J6R5D8"/>
<feature type="chain" id="PRO_5014468622" description="Cep57 centrosome microtubule-binding domain-containing protein" evidence="6">
    <location>
        <begin position="17"/>
        <end position="1105"/>
    </location>
</feature>
<feature type="compositionally biased region" description="Low complexity" evidence="5">
    <location>
        <begin position="605"/>
        <end position="622"/>
    </location>
</feature>
<feature type="signal peptide" evidence="6">
    <location>
        <begin position="1"/>
        <end position="16"/>
    </location>
</feature>
<dbReference type="Gene3D" id="1.20.58.90">
    <property type="match status" value="1"/>
</dbReference>
<feature type="compositionally biased region" description="Polar residues" evidence="5">
    <location>
        <begin position="266"/>
        <end position="281"/>
    </location>
</feature>
<dbReference type="PANTHER" id="PTHR19336:SF9">
    <property type="entry name" value="SPINDLE POLE BODY PROTEIN PPC89"/>
    <property type="match status" value="1"/>
</dbReference>
<dbReference type="Proteomes" id="UP000235786">
    <property type="component" value="Unassembled WGS sequence"/>
</dbReference>
<proteinExistence type="predicted"/>
<dbReference type="Pfam" id="PF06657">
    <property type="entry name" value="Cep57_MT_bd"/>
    <property type="match status" value="1"/>
</dbReference>
<dbReference type="PANTHER" id="PTHR19336">
    <property type="entry name" value="UNCHARACTERIZED DUF1167"/>
    <property type="match status" value="1"/>
</dbReference>
<evidence type="ECO:0000256" key="4">
    <source>
        <dbReference type="SAM" id="Coils"/>
    </source>
</evidence>
<keyword evidence="3" id="KW-0206">Cytoskeleton</keyword>
<evidence type="ECO:0000256" key="2">
    <source>
        <dbReference type="ARBA" id="ARBA00022490"/>
    </source>
</evidence>
<evidence type="ECO:0000259" key="7">
    <source>
        <dbReference type="Pfam" id="PF06657"/>
    </source>
</evidence>
<feature type="domain" description="Cep57 centrosome microtubule-binding" evidence="7">
    <location>
        <begin position="987"/>
        <end position="1063"/>
    </location>
</feature>
<keyword evidence="2" id="KW-0963">Cytoplasm</keyword>